<feature type="domain" description="Type I restriction modification DNA specificity" evidence="5">
    <location>
        <begin position="4"/>
        <end position="168"/>
    </location>
</feature>
<name>A0ABV1IUZ6_9FIRM</name>
<keyword evidence="2" id="KW-0680">Restriction system</keyword>
<keyword evidence="7" id="KW-1185">Reference proteome</keyword>
<dbReference type="CDD" id="cd17273">
    <property type="entry name" value="RMtype1_S_EcoJA69PI-TRD1-CR1_like"/>
    <property type="match status" value="1"/>
</dbReference>
<protein>
    <submittedName>
        <fullName evidence="6">Restriction endonuclease subunit S</fullName>
        <ecNumber evidence="6">3.1.21.-</ecNumber>
    </submittedName>
</protein>
<reference evidence="6 7" key="1">
    <citation type="submission" date="2024-04" db="EMBL/GenBank/DDBJ databases">
        <title>Human intestinal bacterial collection.</title>
        <authorList>
            <person name="Pauvert C."/>
            <person name="Hitch T.C.A."/>
            <person name="Clavel T."/>
        </authorList>
    </citation>
    <scope>NUCLEOTIDE SEQUENCE [LARGE SCALE GENOMIC DNA]</scope>
    <source>
        <strain evidence="6 7">CLA-AA-H249</strain>
    </source>
</reference>
<evidence type="ECO:0000313" key="7">
    <source>
        <dbReference type="Proteomes" id="UP001482154"/>
    </source>
</evidence>
<dbReference type="PANTHER" id="PTHR30408">
    <property type="entry name" value="TYPE-1 RESTRICTION ENZYME ECOKI SPECIFICITY PROTEIN"/>
    <property type="match status" value="1"/>
</dbReference>
<keyword evidence="3" id="KW-0238">DNA-binding</keyword>
<comment type="similarity">
    <text evidence="1">Belongs to the type-I restriction system S methylase family.</text>
</comment>
<keyword evidence="6" id="KW-0540">Nuclease</keyword>
<dbReference type="RefSeq" id="WP_349110650.1">
    <property type="nucleotide sequence ID" value="NZ_JBBNIN010000006.1"/>
</dbReference>
<evidence type="ECO:0000256" key="4">
    <source>
        <dbReference type="SAM" id="MobiDB-lite"/>
    </source>
</evidence>
<dbReference type="PANTHER" id="PTHR30408:SF12">
    <property type="entry name" value="TYPE I RESTRICTION ENZYME MJAVIII SPECIFICITY SUBUNIT"/>
    <property type="match status" value="1"/>
</dbReference>
<dbReference type="GO" id="GO:0004519">
    <property type="term" value="F:endonuclease activity"/>
    <property type="evidence" value="ECO:0007669"/>
    <property type="project" value="UniProtKB-KW"/>
</dbReference>
<dbReference type="EC" id="3.1.21.-" evidence="6"/>
<evidence type="ECO:0000256" key="2">
    <source>
        <dbReference type="ARBA" id="ARBA00022747"/>
    </source>
</evidence>
<dbReference type="EMBL" id="JBBNIN010000006">
    <property type="protein sequence ID" value="MEQ2710682.1"/>
    <property type="molecule type" value="Genomic_DNA"/>
</dbReference>
<feature type="region of interest" description="Disordered" evidence="4">
    <location>
        <begin position="384"/>
        <end position="406"/>
    </location>
</feature>
<dbReference type="InterPro" id="IPR044946">
    <property type="entry name" value="Restrct_endonuc_typeI_TRD_sf"/>
</dbReference>
<dbReference type="GO" id="GO:0016787">
    <property type="term" value="F:hydrolase activity"/>
    <property type="evidence" value="ECO:0007669"/>
    <property type="project" value="UniProtKB-KW"/>
</dbReference>
<gene>
    <name evidence="6" type="ORF">AAAU51_05790</name>
</gene>
<dbReference type="Pfam" id="PF01420">
    <property type="entry name" value="Methylase_S"/>
    <property type="match status" value="1"/>
</dbReference>
<dbReference type="Gene3D" id="3.90.220.20">
    <property type="entry name" value="DNA methylase specificity domains"/>
    <property type="match status" value="2"/>
</dbReference>
<proteinExistence type="inferred from homology"/>
<organism evidence="6 7">
    <name type="scientific">Anaerostipes amylophilus</name>
    <dbReference type="NCBI Taxonomy" id="2981779"/>
    <lineage>
        <taxon>Bacteria</taxon>
        <taxon>Bacillati</taxon>
        <taxon>Bacillota</taxon>
        <taxon>Clostridia</taxon>
        <taxon>Lachnospirales</taxon>
        <taxon>Lachnospiraceae</taxon>
        <taxon>Anaerostipes</taxon>
    </lineage>
</organism>
<evidence type="ECO:0000256" key="3">
    <source>
        <dbReference type="ARBA" id="ARBA00023125"/>
    </source>
</evidence>
<dbReference type="Proteomes" id="UP001482154">
    <property type="component" value="Unassembled WGS sequence"/>
</dbReference>
<keyword evidence="6" id="KW-0255">Endonuclease</keyword>
<evidence type="ECO:0000256" key="1">
    <source>
        <dbReference type="ARBA" id="ARBA00010923"/>
    </source>
</evidence>
<comment type="caution">
    <text evidence="6">The sequence shown here is derived from an EMBL/GenBank/DDBJ whole genome shotgun (WGS) entry which is preliminary data.</text>
</comment>
<dbReference type="InterPro" id="IPR052021">
    <property type="entry name" value="Type-I_RS_S_subunit"/>
</dbReference>
<accession>A0ABV1IUZ6</accession>
<evidence type="ECO:0000259" key="5">
    <source>
        <dbReference type="Pfam" id="PF01420"/>
    </source>
</evidence>
<evidence type="ECO:0000313" key="6">
    <source>
        <dbReference type="EMBL" id="MEQ2710682.1"/>
    </source>
</evidence>
<keyword evidence="6" id="KW-0378">Hydrolase</keyword>
<dbReference type="InterPro" id="IPR000055">
    <property type="entry name" value="Restrct_endonuc_typeI_TRD"/>
</dbReference>
<dbReference type="SUPFAM" id="SSF116734">
    <property type="entry name" value="DNA methylase specificity domain"/>
    <property type="match status" value="2"/>
</dbReference>
<sequence>MRRVKLGQICEVVSGGTPKTNVEEYWNGEFNWITPAEINDNDYIISDTKRKITQLAIEKKKLPLLPKGTVLLSSRAPIGKVAITGKEMYCNQGFKNLICSDEICNEYLYWYLKSKKEYLNSLGRGATFKEISKKIVENIEIKLPEIERQRKIVDKLKKVDKIIQRRKNQSRLLDVVVQARFVEMFGSVHDGRFEMKTLPEIVMKERNAIKRGPFGGSLKKQDFVEEGYLVYEQKHAIHEDFEYEKYYITKKKYEDMIAFKVIPGDLIVSCSGTLGRIAEVPNNAPEGIINQALLKLSLDQTIMKNKFFVYQFRNKEIQDILFGFSRGSGIPNMPSMNEIKKVKFLCPPIDLQNQFAIVVEQINKSKFVIHKFLYCTTHNTQSIIKPRPNTKESGKTRGGKPYADEF</sequence>